<evidence type="ECO:0000313" key="3">
    <source>
        <dbReference type="Proteomes" id="UP000465221"/>
    </source>
</evidence>
<feature type="transmembrane region" description="Helical" evidence="1">
    <location>
        <begin position="216"/>
        <end position="238"/>
    </location>
</feature>
<gene>
    <name evidence="2" type="ORF">IFM46972_08311</name>
</gene>
<feature type="transmembrane region" description="Helical" evidence="1">
    <location>
        <begin position="296"/>
        <end position="318"/>
    </location>
</feature>
<accession>A0A8H3P7R7</accession>
<dbReference type="EMBL" id="BLKC01000070">
    <property type="protein sequence ID" value="GFF47495.1"/>
    <property type="molecule type" value="Genomic_DNA"/>
</dbReference>
<proteinExistence type="predicted"/>
<dbReference type="Proteomes" id="UP000465221">
    <property type="component" value="Unassembled WGS sequence"/>
</dbReference>
<comment type="caution">
    <text evidence="2">The sequence shown here is derived from an EMBL/GenBank/DDBJ whole genome shotgun (WGS) entry which is preliminary data.</text>
</comment>
<sequence length="419" mass="46209">MAPTLQHLFTRRDFDPGATSAAFADEWSNPSNYAFTILLLVGGDLIHRALAQLAGGWTTPVAFSFGVYDVKQDKSSTSFAYLLLRLGLLRGVLHADTPCSLINGKNGYVRGNNSWVLGRIMRDYEYWMGEPVREKTESLIKARWEFDQQHEERTSPGSGRRVPRPSQAGLVVSLWQPSTKQPHGEPGHDLLHWSGVIATVVQLGIAAVPVGLRGDWGVMLVTAVAIILCYSTGALPHWKVEKWACRRLAARDKKNFILTRGNGSQHAIAIISNGHGLDLEDLATGFAKINSPPITLFSQLAIISLGLLWVALLITASALQKDSWYLIAVGGIGMLQNIFVAGWKRTPAAYGVPLEFIGVVGEVKVMQTLMEVERRYEKLGKSMLGTFFPGDLRDSEVNEWEAISQEWKEKKAVVVKSDS</sequence>
<protein>
    <submittedName>
        <fullName evidence="2">Uncharacterized protein</fullName>
    </submittedName>
</protein>
<keyword evidence="1" id="KW-1133">Transmembrane helix</keyword>
<evidence type="ECO:0000313" key="2">
    <source>
        <dbReference type="EMBL" id="GFF47495.1"/>
    </source>
</evidence>
<evidence type="ECO:0000256" key="1">
    <source>
        <dbReference type="SAM" id="Phobius"/>
    </source>
</evidence>
<feature type="transmembrane region" description="Helical" evidence="1">
    <location>
        <begin position="190"/>
        <end position="210"/>
    </location>
</feature>
<dbReference type="AlphaFoldDB" id="A0A8H3P7R7"/>
<keyword evidence="1" id="KW-0472">Membrane</keyword>
<keyword evidence="1" id="KW-0812">Transmembrane</keyword>
<name>A0A8H3P7R7_9EURO</name>
<organism evidence="2 3">
    <name type="scientific">Aspergillus udagawae</name>
    <dbReference type="NCBI Taxonomy" id="91492"/>
    <lineage>
        <taxon>Eukaryota</taxon>
        <taxon>Fungi</taxon>
        <taxon>Dikarya</taxon>
        <taxon>Ascomycota</taxon>
        <taxon>Pezizomycotina</taxon>
        <taxon>Eurotiomycetes</taxon>
        <taxon>Eurotiomycetidae</taxon>
        <taxon>Eurotiales</taxon>
        <taxon>Aspergillaceae</taxon>
        <taxon>Aspergillus</taxon>
        <taxon>Aspergillus subgen. Fumigati</taxon>
    </lineage>
</organism>
<feature type="transmembrane region" description="Helical" evidence="1">
    <location>
        <begin position="324"/>
        <end position="343"/>
    </location>
</feature>
<reference evidence="2 3" key="1">
    <citation type="submission" date="2020-01" db="EMBL/GenBank/DDBJ databases">
        <title>Draft genome sequence of Aspergillus udagawae IFM 46972.</title>
        <authorList>
            <person name="Takahashi H."/>
            <person name="Yaguchi T."/>
        </authorList>
    </citation>
    <scope>NUCLEOTIDE SEQUENCE [LARGE SCALE GENOMIC DNA]</scope>
    <source>
        <strain evidence="2 3">IFM 46972</strain>
    </source>
</reference>